<dbReference type="Gene3D" id="3.90.320.10">
    <property type="match status" value="1"/>
</dbReference>
<dbReference type="EMBL" id="GBXM01081771">
    <property type="protein sequence ID" value="JAH26806.1"/>
    <property type="molecule type" value="Transcribed_RNA"/>
</dbReference>
<dbReference type="AlphaFoldDB" id="A0A0E9RCF5"/>
<accession>A0A0E9RCF5</accession>
<proteinExistence type="predicted"/>
<dbReference type="InterPro" id="IPR011604">
    <property type="entry name" value="PDDEXK-like_dom_sf"/>
</dbReference>
<reference evidence="1" key="2">
    <citation type="journal article" date="2015" name="Fish Shellfish Immunol.">
        <title>Early steps in the European eel (Anguilla anguilla)-Vibrio vulnificus interaction in the gills: Role of the RtxA13 toxin.</title>
        <authorList>
            <person name="Callol A."/>
            <person name="Pajuelo D."/>
            <person name="Ebbesson L."/>
            <person name="Teles M."/>
            <person name="MacKenzie S."/>
            <person name="Amaro C."/>
        </authorList>
    </citation>
    <scope>NUCLEOTIDE SEQUENCE</scope>
</reference>
<evidence type="ECO:0000313" key="1">
    <source>
        <dbReference type="EMBL" id="JAH26806.1"/>
    </source>
</evidence>
<sequence>MMWCDFFVHCTNDYHLERIHFDAEKWESMKTKLDIFFFEYFLPCPLQMRRP</sequence>
<name>A0A0E9RCF5_ANGAN</name>
<protein>
    <submittedName>
        <fullName evidence="1">Uncharacterized protein</fullName>
    </submittedName>
</protein>
<organism evidence="1">
    <name type="scientific">Anguilla anguilla</name>
    <name type="common">European freshwater eel</name>
    <name type="synonym">Muraena anguilla</name>
    <dbReference type="NCBI Taxonomy" id="7936"/>
    <lineage>
        <taxon>Eukaryota</taxon>
        <taxon>Metazoa</taxon>
        <taxon>Chordata</taxon>
        <taxon>Craniata</taxon>
        <taxon>Vertebrata</taxon>
        <taxon>Euteleostomi</taxon>
        <taxon>Actinopterygii</taxon>
        <taxon>Neopterygii</taxon>
        <taxon>Teleostei</taxon>
        <taxon>Anguilliformes</taxon>
        <taxon>Anguillidae</taxon>
        <taxon>Anguilla</taxon>
    </lineage>
</organism>
<reference evidence="1" key="1">
    <citation type="submission" date="2014-11" db="EMBL/GenBank/DDBJ databases">
        <authorList>
            <person name="Amaro Gonzalez C."/>
        </authorList>
    </citation>
    <scope>NUCLEOTIDE SEQUENCE</scope>
</reference>